<gene>
    <name evidence="2" type="ORF">COW97_01945</name>
</gene>
<comment type="caution">
    <text evidence="2">The sequence shown here is derived from an EMBL/GenBank/DDBJ whole genome shotgun (WGS) entry which is preliminary data.</text>
</comment>
<feature type="domain" description="HEPN" evidence="1">
    <location>
        <begin position="9"/>
        <end position="116"/>
    </location>
</feature>
<reference evidence="2 3" key="1">
    <citation type="submission" date="2017-09" db="EMBL/GenBank/DDBJ databases">
        <title>Depth-based differentiation of microbial function through sediment-hosted aquifers and enrichment of novel symbionts in the deep terrestrial subsurface.</title>
        <authorList>
            <person name="Probst A.J."/>
            <person name="Ladd B."/>
            <person name="Jarett J.K."/>
            <person name="Geller-Mcgrath D.E."/>
            <person name="Sieber C.M."/>
            <person name="Emerson J.B."/>
            <person name="Anantharaman K."/>
            <person name="Thomas B.C."/>
            <person name="Malmstrom R."/>
            <person name="Stieglmeier M."/>
            <person name="Klingl A."/>
            <person name="Woyke T."/>
            <person name="Ryan C.M."/>
            <person name="Banfield J.F."/>
        </authorList>
    </citation>
    <scope>NUCLEOTIDE SEQUENCE [LARGE SCALE GENOMIC DNA]</scope>
    <source>
        <strain evidence="2">CG22_combo_CG10-13_8_21_14_all_34_12</strain>
    </source>
</reference>
<dbReference type="Gene3D" id="1.20.120.330">
    <property type="entry name" value="Nucleotidyltransferases domain 2"/>
    <property type="match status" value="1"/>
</dbReference>
<accession>A0A2H0C0Y3</accession>
<organism evidence="2 3">
    <name type="scientific">Candidatus Roizmanbacteria bacterium CG22_combo_CG10-13_8_21_14_all_34_12</name>
    <dbReference type="NCBI Taxonomy" id="1974860"/>
    <lineage>
        <taxon>Bacteria</taxon>
        <taxon>Candidatus Roizmaniibacteriota</taxon>
    </lineage>
</organism>
<proteinExistence type="predicted"/>
<dbReference type="AlphaFoldDB" id="A0A2H0C0Y3"/>
<dbReference type="Pfam" id="PF05168">
    <property type="entry name" value="HEPN"/>
    <property type="match status" value="1"/>
</dbReference>
<dbReference type="PROSITE" id="PS50910">
    <property type="entry name" value="HEPN"/>
    <property type="match status" value="1"/>
</dbReference>
<dbReference type="SMART" id="SM00748">
    <property type="entry name" value="HEPN"/>
    <property type="match status" value="1"/>
</dbReference>
<dbReference type="InterPro" id="IPR007842">
    <property type="entry name" value="HEPN_dom"/>
</dbReference>
<protein>
    <recommendedName>
        <fullName evidence="1">HEPN domain-containing protein</fullName>
    </recommendedName>
</protein>
<dbReference type="SUPFAM" id="SSF81593">
    <property type="entry name" value="Nucleotidyltransferase substrate binding subunit/domain"/>
    <property type="match status" value="1"/>
</dbReference>
<name>A0A2H0C0Y3_9BACT</name>
<evidence type="ECO:0000313" key="3">
    <source>
        <dbReference type="Proteomes" id="UP000229699"/>
    </source>
</evidence>
<evidence type="ECO:0000313" key="2">
    <source>
        <dbReference type="EMBL" id="PIP63542.1"/>
    </source>
</evidence>
<evidence type="ECO:0000259" key="1">
    <source>
        <dbReference type="PROSITE" id="PS50910"/>
    </source>
</evidence>
<dbReference type="EMBL" id="PCTC01000040">
    <property type="protein sequence ID" value="PIP63542.1"/>
    <property type="molecule type" value="Genomic_DNA"/>
</dbReference>
<dbReference type="Proteomes" id="UP000229699">
    <property type="component" value="Unassembled WGS sequence"/>
</dbReference>
<sequence length="127" mass="15520">MKKETKEWLNIAKEDKEVAEMTWKTKRYVYAIMFWQQAVEKVIKAYIIEMVNILPRKTHDIDQLLQQAKLNINELNIKDTKEITRAFMRTRYEDLSRQYYSDKKKVEPLIKQAQIIYLWIEKLLKNH</sequence>